<dbReference type="InterPro" id="IPR043128">
    <property type="entry name" value="Rev_trsase/Diguanyl_cyclase"/>
</dbReference>
<accession>A0A444Z7A9</accession>
<feature type="domain" description="BRCT" evidence="16">
    <location>
        <begin position="82"/>
        <end position="173"/>
    </location>
</feature>
<keyword evidence="8 13" id="KW-0227">DNA damage</keyword>
<dbReference type="Pfam" id="PF21999">
    <property type="entry name" value="IMS_HHH_1"/>
    <property type="match status" value="1"/>
</dbReference>
<dbReference type="SMART" id="SM00292">
    <property type="entry name" value="BRCT"/>
    <property type="match status" value="1"/>
</dbReference>
<name>A0A444Z7A9_ARAHY</name>
<comment type="cofactor">
    <cofactor evidence="14">
        <name>Mg(2+)</name>
        <dbReference type="ChEBI" id="CHEBI:18420"/>
    </cofactor>
    <text evidence="14">Binds 2 magnesium ions.</text>
</comment>
<dbReference type="EC" id="2.7.7.-" evidence="13"/>
<dbReference type="FunFam" id="3.30.70.270:FF:000019">
    <property type="entry name" value="DNA repair protein REV1"/>
    <property type="match status" value="1"/>
</dbReference>
<dbReference type="InterPro" id="IPR001357">
    <property type="entry name" value="BRCT_dom"/>
</dbReference>
<dbReference type="FunFam" id="3.40.1170.60:FF:000004">
    <property type="entry name" value="DNA repair protein REV1"/>
    <property type="match status" value="1"/>
</dbReference>
<feature type="compositionally biased region" description="Polar residues" evidence="15">
    <location>
        <begin position="293"/>
        <end position="305"/>
    </location>
</feature>
<dbReference type="AlphaFoldDB" id="A0A444Z7A9"/>
<dbReference type="InterPro" id="IPR017961">
    <property type="entry name" value="DNA_pol_Y-fam_little_finger"/>
</dbReference>
<evidence type="ECO:0000256" key="8">
    <source>
        <dbReference type="ARBA" id="ARBA00022763"/>
    </source>
</evidence>
<evidence type="ECO:0000256" key="1">
    <source>
        <dbReference type="ARBA" id="ARBA00004123"/>
    </source>
</evidence>
<dbReference type="Gene3D" id="3.30.70.270">
    <property type="match status" value="1"/>
</dbReference>
<dbReference type="FunFam" id="3.30.1490.100:FF:000001">
    <property type="entry name" value="DNA repair protein REV1"/>
    <property type="match status" value="1"/>
</dbReference>
<dbReference type="GO" id="GO:0070987">
    <property type="term" value="P:error-free translesion synthesis"/>
    <property type="evidence" value="ECO:0007669"/>
    <property type="project" value="TreeGrafter"/>
</dbReference>
<keyword evidence="6 13" id="KW-0548">Nucleotidyltransferase</keyword>
<comment type="similarity">
    <text evidence="2 13">Belongs to the DNA polymerase type-Y family.</text>
</comment>
<keyword evidence="7 14" id="KW-0479">Metal-binding</keyword>
<evidence type="ECO:0000256" key="15">
    <source>
        <dbReference type="SAM" id="MobiDB-lite"/>
    </source>
</evidence>
<reference evidence="18 19" key="1">
    <citation type="submission" date="2019-01" db="EMBL/GenBank/DDBJ databases">
        <title>Sequencing of cultivated peanut Arachis hypogaea provides insights into genome evolution and oil improvement.</title>
        <authorList>
            <person name="Chen X."/>
        </authorList>
    </citation>
    <scope>NUCLEOTIDE SEQUENCE [LARGE SCALE GENOMIC DNA]</scope>
    <source>
        <strain evidence="19">cv. Fuhuasheng</strain>
        <tissue evidence="18">Leaves</tissue>
    </source>
</reference>
<dbReference type="InterPro" id="IPR036420">
    <property type="entry name" value="BRCT_dom_sf"/>
</dbReference>
<feature type="binding site" evidence="14">
    <location>
        <position position="384"/>
    </location>
    <ligand>
        <name>Mg(2+)</name>
        <dbReference type="ChEBI" id="CHEBI:18420"/>
        <label>1</label>
    </ligand>
</feature>
<feature type="binding site" evidence="14">
    <location>
        <position position="488"/>
    </location>
    <ligand>
        <name>Mg(2+)</name>
        <dbReference type="ChEBI" id="CHEBI:18420"/>
        <label>1</label>
    </ligand>
</feature>
<dbReference type="SUPFAM" id="SSF100879">
    <property type="entry name" value="Lesion bypass DNA polymerase (Y-family), little finger domain"/>
    <property type="match status" value="1"/>
</dbReference>
<dbReference type="GO" id="GO:0003684">
    <property type="term" value="F:damaged DNA binding"/>
    <property type="evidence" value="ECO:0007669"/>
    <property type="project" value="UniProtKB-UniRule"/>
</dbReference>
<dbReference type="Pfam" id="PF00533">
    <property type="entry name" value="BRCT"/>
    <property type="match status" value="1"/>
</dbReference>
<dbReference type="Pfam" id="PF11799">
    <property type="entry name" value="IMS_C"/>
    <property type="match status" value="1"/>
</dbReference>
<evidence type="ECO:0000256" key="4">
    <source>
        <dbReference type="ARBA" id="ARBA00022634"/>
    </source>
</evidence>
<feature type="compositionally biased region" description="Low complexity" evidence="15">
    <location>
        <begin position="24"/>
        <end position="33"/>
    </location>
</feature>
<dbReference type="Gene3D" id="3.30.1490.100">
    <property type="entry name" value="DNA polymerase, Y-family, little finger domain"/>
    <property type="match status" value="1"/>
</dbReference>
<evidence type="ECO:0000313" key="18">
    <source>
        <dbReference type="EMBL" id="RYR10040.1"/>
    </source>
</evidence>
<feature type="binding site" evidence="14">
    <location>
        <position position="489"/>
    </location>
    <ligand>
        <name>Mg(2+)</name>
        <dbReference type="ChEBI" id="CHEBI:18420"/>
        <label>1</label>
    </ligand>
</feature>
<evidence type="ECO:0000256" key="14">
    <source>
        <dbReference type="PIRSR" id="PIRSR036573-2"/>
    </source>
</evidence>
<evidence type="ECO:0000256" key="2">
    <source>
        <dbReference type="ARBA" id="ARBA00010945"/>
    </source>
</evidence>
<comment type="subcellular location">
    <subcellularLocation>
        <location evidence="1 13">Nucleus</location>
    </subcellularLocation>
</comment>
<keyword evidence="5 13" id="KW-0808">Transferase</keyword>
<dbReference type="InterPro" id="IPR001126">
    <property type="entry name" value="UmuC"/>
</dbReference>
<evidence type="ECO:0000256" key="12">
    <source>
        <dbReference type="ARBA" id="ARBA00023242"/>
    </source>
</evidence>
<feature type="region of interest" description="Disordered" evidence="15">
    <location>
        <begin position="272"/>
        <end position="305"/>
    </location>
</feature>
<evidence type="ECO:0000256" key="5">
    <source>
        <dbReference type="ARBA" id="ARBA00022679"/>
    </source>
</evidence>
<dbReference type="GO" id="GO:0003887">
    <property type="term" value="F:DNA-directed DNA polymerase activity"/>
    <property type="evidence" value="ECO:0007669"/>
    <property type="project" value="InterPro"/>
</dbReference>
<dbReference type="GO" id="GO:0005634">
    <property type="term" value="C:nucleus"/>
    <property type="evidence" value="ECO:0007669"/>
    <property type="project" value="UniProtKB-SubCell"/>
</dbReference>
<dbReference type="Gene3D" id="3.40.50.10190">
    <property type="entry name" value="BRCT domain"/>
    <property type="match status" value="1"/>
</dbReference>
<keyword evidence="11 13" id="KW-0234">DNA repair</keyword>
<dbReference type="GO" id="GO:0017125">
    <property type="term" value="F:deoxycytidyl transferase activity"/>
    <property type="evidence" value="ECO:0007669"/>
    <property type="project" value="TreeGrafter"/>
</dbReference>
<dbReference type="GO" id="GO:0046872">
    <property type="term" value="F:metal ion binding"/>
    <property type="evidence" value="ECO:0007669"/>
    <property type="project" value="UniProtKB-KW"/>
</dbReference>
<dbReference type="Pfam" id="PF00817">
    <property type="entry name" value="IMS"/>
    <property type="match status" value="1"/>
</dbReference>
<dbReference type="PIRSF" id="PIRSF036573">
    <property type="entry name" value="REV1"/>
    <property type="match status" value="1"/>
</dbReference>
<dbReference type="SUPFAM" id="SSF56672">
    <property type="entry name" value="DNA/RNA polymerases"/>
    <property type="match status" value="1"/>
</dbReference>
<dbReference type="STRING" id="3818.A0A444Z7A9"/>
<organism evidence="18 19">
    <name type="scientific">Arachis hypogaea</name>
    <name type="common">Peanut</name>
    <dbReference type="NCBI Taxonomy" id="3818"/>
    <lineage>
        <taxon>Eukaryota</taxon>
        <taxon>Viridiplantae</taxon>
        <taxon>Streptophyta</taxon>
        <taxon>Embryophyta</taxon>
        <taxon>Tracheophyta</taxon>
        <taxon>Spermatophyta</taxon>
        <taxon>Magnoliopsida</taxon>
        <taxon>eudicotyledons</taxon>
        <taxon>Gunneridae</taxon>
        <taxon>Pentapetalae</taxon>
        <taxon>rosids</taxon>
        <taxon>fabids</taxon>
        <taxon>Fabales</taxon>
        <taxon>Fabaceae</taxon>
        <taxon>Papilionoideae</taxon>
        <taxon>50 kb inversion clade</taxon>
        <taxon>dalbergioids sensu lato</taxon>
        <taxon>Dalbergieae</taxon>
        <taxon>Pterocarpus clade</taxon>
        <taxon>Arachis</taxon>
    </lineage>
</organism>
<keyword evidence="10 13" id="KW-0238">DNA-binding</keyword>
<dbReference type="InterPro" id="IPR036775">
    <property type="entry name" value="DNA_pol_Y-fam_lit_finger_sf"/>
</dbReference>
<feature type="domain" description="UmuC" evidence="17">
    <location>
        <begin position="380"/>
        <end position="568"/>
    </location>
</feature>
<dbReference type="GO" id="GO:0042276">
    <property type="term" value="P:error-prone translesion synthesis"/>
    <property type="evidence" value="ECO:0007669"/>
    <property type="project" value="InterPro"/>
</dbReference>
<keyword evidence="4 13" id="KW-0237">DNA synthesis</keyword>
<proteinExistence type="inferred from homology"/>
<evidence type="ECO:0000256" key="10">
    <source>
        <dbReference type="ARBA" id="ARBA00023125"/>
    </source>
</evidence>
<evidence type="ECO:0000313" key="19">
    <source>
        <dbReference type="Proteomes" id="UP000289738"/>
    </source>
</evidence>
<keyword evidence="9 14" id="KW-0460">Magnesium</keyword>
<dbReference type="Gene3D" id="6.10.250.1490">
    <property type="match status" value="1"/>
</dbReference>
<keyword evidence="19" id="KW-1185">Reference proteome</keyword>
<evidence type="ECO:0000256" key="7">
    <source>
        <dbReference type="ARBA" id="ARBA00022723"/>
    </source>
</evidence>
<keyword evidence="12 13" id="KW-0539">Nucleus</keyword>
<dbReference type="SUPFAM" id="SSF52113">
    <property type="entry name" value="BRCT domain"/>
    <property type="match status" value="1"/>
</dbReference>
<dbReference type="GO" id="GO:0006281">
    <property type="term" value="P:DNA repair"/>
    <property type="evidence" value="ECO:0007669"/>
    <property type="project" value="UniProtKB-KW"/>
</dbReference>
<feature type="region of interest" description="Disordered" evidence="15">
    <location>
        <begin position="1"/>
        <end position="33"/>
    </location>
</feature>
<dbReference type="PANTHER" id="PTHR45990">
    <property type="entry name" value="DNA REPAIR PROTEIN REV1"/>
    <property type="match status" value="1"/>
</dbReference>
<gene>
    <name evidence="18" type="ORF">Ahy_B05g078500</name>
</gene>
<dbReference type="EMBL" id="SDMP01000015">
    <property type="protein sequence ID" value="RYR10040.1"/>
    <property type="molecule type" value="Genomic_DNA"/>
</dbReference>
<dbReference type="CDD" id="cd17719">
    <property type="entry name" value="BRCT_Rev1"/>
    <property type="match status" value="1"/>
</dbReference>
<dbReference type="CDD" id="cd01701">
    <property type="entry name" value="PolY_Rev1"/>
    <property type="match status" value="1"/>
</dbReference>
<protein>
    <recommendedName>
        <fullName evidence="3 13">DNA repair protein REV1</fullName>
        <ecNumber evidence="13">2.7.7.-</ecNumber>
    </recommendedName>
</protein>
<dbReference type="Proteomes" id="UP000289738">
    <property type="component" value="Chromosome B05"/>
</dbReference>
<evidence type="ECO:0000256" key="6">
    <source>
        <dbReference type="ARBA" id="ARBA00022695"/>
    </source>
</evidence>
<dbReference type="InterPro" id="IPR053848">
    <property type="entry name" value="IMS_HHH_1"/>
</dbReference>
<sequence length="1119" mass="125127">MDSRLSNSSSSTHHSNSKKRKKNATANNTNQKTLGVAWGSKSLSASSCSSRKSPFSDFSSYMAHKNCKLQNQFDSEASASAARKPIFSGVSIFVDGFTVPSSQELRGYMLKYDGRFENYFSRHCVTHIICSNLPDSKVKNIRAFSAGLPVVKPTWILDSIAANRLLSWVPYQLEQVASNQPKLSAFFTLKSSKMSEDTFTNALCQVEPDVQDSFPRVGQLKERHPSEVGEMVEVCRQISNESNDISSKKTDVFMMEEPIGERVICDEEKLAEANSSETNNERNTEGELDPTYQEPSTSFSIPCSDNQNVHQFPSSEATGSSKQCHSTLTDPNFVENYFKNSRLHFIGTWRQRYRKRFPTLSTGLNNGISNSNKSDIKSVILHVDMDCFFVSVVIRNKPALFDKPVAVCHSNNSKGTSEISSANYPARSYGIRAGMFVRDAKALCPHLVTFPYNFEAYEEVADQFYSILHRHCNKVQVLLGVLKAVSCDEAFLDFTDAMVEDPELLASSIRKEIYETTRCTASAGIGGNMLMARIATRTAKPNGQCYITPERVDDHLNQLPVDALPGIGYVLQEKLKKQSVNTCGQLRMISKNSLQKEYGMKTGEMLWNYSRGIDYRSVGIIQECKSIGADVNWGVRFRDMKDCEHFLINLCKEVSLRLQCCGVQGRTFTLKIKKRRKDADEPAKFMGCGDCENLSHSVTIPLATENVEILQRIVKQLLGCFYIDVKEIRGIGLHVSRLENADTSKQGTEKYTLKSWLTSGSASVEKQKYHMGHNKHNSDCANCASSHGCIHSQGSSFQIDNKILNIHVSGDPISTPPPLCQLDVEVIRNLPSEVFSELNEIYGGKLIDFIAKGKGKCESSSSLGNSLEDDATCKEEDLPYSDPIPLNQIFSENKAMQHERVLGSGHGSCSQVTHNSNIERDDLLPSSLSQIDASVLQQIPEDLKAVILEHLPAHRAQDFCSTPAICPGRINQDSVGVDTSKNCPGTVNHALNDSLWAGNLPSWMDKFKDSSCLRKLGEIYHRSGFNSQLSSVLPQFLSEFHHLDLTQEIYDETVNIMCELLKQYVKVKIERDIEEIYICFRLLKRFAVKSQFFSRVYNDIFPFLQAAVDDNYGGSLFMP</sequence>
<dbReference type="PROSITE" id="PS50173">
    <property type="entry name" value="UMUC"/>
    <property type="match status" value="1"/>
</dbReference>
<evidence type="ECO:0000256" key="13">
    <source>
        <dbReference type="PIRNR" id="PIRNR036573"/>
    </source>
</evidence>
<dbReference type="InterPro" id="IPR012112">
    <property type="entry name" value="REV1"/>
</dbReference>
<dbReference type="Gene3D" id="3.40.1170.60">
    <property type="match status" value="1"/>
</dbReference>
<evidence type="ECO:0000256" key="3">
    <source>
        <dbReference type="ARBA" id="ARBA00020399"/>
    </source>
</evidence>
<evidence type="ECO:0000259" key="17">
    <source>
        <dbReference type="PROSITE" id="PS50173"/>
    </source>
</evidence>
<comment type="function">
    <text evidence="13">Deoxycytidyl transferase involved in DNA repair. Transfers a dCMP residue from dCTP to the 3'-end of a DNA primer in a template-dependent reaction. May assist in the first step in the bypass of abasic lesions by the insertion of a nucleotide opposite the lesion. Required for normal induction of mutations by physical and chemical agents.</text>
</comment>
<dbReference type="FunFam" id="3.40.50.10190:FF:000011">
    <property type="entry name" value="DNA repair protein REV1"/>
    <property type="match status" value="1"/>
</dbReference>
<dbReference type="InterPro" id="IPR043502">
    <property type="entry name" value="DNA/RNA_pol_sf"/>
</dbReference>
<evidence type="ECO:0000256" key="9">
    <source>
        <dbReference type="ARBA" id="ARBA00022842"/>
    </source>
</evidence>
<feature type="compositionally biased region" description="Low complexity" evidence="15">
    <location>
        <begin position="1"/>
        <end position="14"/>
    </location>
</feature>
<evidence type="ECO:0000256" key="11">
    <source>
        <dbReference type="ARBA" id="ARBA00023204"/>
    </source>
</evidence>
<dbReference type="PROSITE" id="PS50172">
    <property type="entry name" value="BRCT"/>
    <property type="match status" value="1"/>
</dbReference>
<comment type="caution">
    <text evidence="18">The sequence shown here is derived from an EMBL/GenBank/DDBJ whole genome shotgun (WGS) entry which is preliminary data.</text>
</comment>
<evidence type="ECO:0000259" key="16">
    <source>
        <dbReference type="PROSITE" id="PS50172"/>
    </source>
</evidence>
<dbReference type="PANTHER" id="PTHR45990:SF1">
    <property type="entry name" value="DNA REPAIR PROTEIN REV1"/>
    <property type="match status" value="1"/>
</dbReference>
<dbReference type="Gene3D" id="1.10.150.20">
    <property type="entry name" value="5' to 3' exonuclease, C-terminal subdomain"/>
    <property type="match status" value="1"/>
</dbReference>